<reference evidence="1" key="1">
    <citation type="submission" date="2025-08" db="UniProtKB">
        <authorList>
            <consortium name="Ensembl"/>
        </authorList>
    </citation>
    <scope>IDENTIFICATION</scope>
</reference>
<dbReference type="Pfam" id="PF10175">
    <property type="entry name" value="MPP6"/>
    <property type="match status" value="1"/>
</dbReference>
<protein>
    <submittedName>
        <fullName evidence="1">Uncharacterized protein</fullName>
    </submittedName>
</protein>
<dbReference type="AlphaFoldDB" id="A0A8D2GRK3"/>
<name>A0A8D2GRK3_UROPR</name>
<evidence type="ECO:0000313" key="2">
    <source>
        <dbReference type="Proteomes" id="UP000694417"/>
    </source>
</evidence>
<dbReference type="GeneTree" id="ENSGT00940000167616"/>
<keyword evidence="2" id="KW-1185">Reference proteome</keyword>
<evidence type="ECO:0000313" key="1">
    <source>
        <dbReference type="Ensembl" id="ENSUPAP00010001890.1"/>
    </source>
</evidence>
<dbReference type="PANTHER" id="PTHR13582:SF0">
    <property type="entry name" value="M-PHASE PHOSPHOPROTEIN 6"/>
    <property type="match status" value="1"/>
</dbReference>
<dbReference type="PANTHER" id="PTHR13582">
    <property type="entry name" value="M-PHASE PHOSPHOPROTEIN 6"/>
    <property type="match status" value="1"/>
</dbReference>
<dbReference type="Ensembl" id="ENSUPAT00010002210.1">
    <property type="protein sequence ID" value="ENSUPAP00010001890.1"/>
    <property type="gene ID" value="ENSUPAG00010001617.1"/>
</dbReference>
<reference evidence="1" key="2">
    <citation type="submission" date="2025-09" db="UniProtKB">
        <authorList>
            <consortium name="Ensembl"/>
        </authorList>
    </citation>
    <scope>IDENTIFICATION</scope>
</reference>
<organism evidence="1 2">
    <name type="scientific">Urocitellus parryii</name>
    <name type="common">Arctic ground squirrel</name>
    <name type="synonym">Spermophilus parryii</name>
    <dbReference type="NCBI Taxonomy" id="9999"/>
    <lineage>
        <taxon>Eukaryota</taxon>
        <taxon>Metazoa</taxon>
        <taxon>Chordata</taxon>
        <taxon>Craniata</taxon>
        <taxon>Vertebrata</taxon>
        <taxon>Euteleostomi</taxon>
        <taxon>Mammalia</taxon>
        <taxon>Eutheria</taxon>
        <taxon>Euarchontoglires</taxon>
        <taxon>Glires</taxon>
        <taxon>Rodentia</taxon>
        <taxon>Sciuromorpha</taxon>
        <taxon>Sciuridae</taxon>
        <taxon>Xerinae</taxon>
        <taxon>Marmotini</taxon>
        <taxon>Urocitellus</taxon>
    </lineage>
</organism>
<dbReference type="InterPro" id="IPR019324">
    <property type="entry name" value="MPP6"/>
</dbReference>
<accession>A0A8D2GRK3</accession>
<dbReference type="GO" id="GO:0000460">
    <property type="term" value="P:maturation of 5.8S rRNA"/>
    <property type="evidence" value="ECO:0007669"/>
    <property type="project" value="TreeGrafter"/>
</dbReference>
<dbReference type="Proteomes" id="UP000694417">
    <property type="component" value="Unplaced"/>
</dbReference>
<sequence>MRLVAGKASIAAEHKTKLSKNLLLRKFIQRGLNSETKKQLGEEEKKIISEEPWYLDLPEHKEKESRVSCYVKIFSM</sequence>
<proteinExistence type="predicted"/>